<keyword evidence="1" id="KW-0472">Membrane</keyword>
<feature type="transmembrane region" description="Helical" evidence="1">
    <location>
        <begin position="92"/>
        <end position="110"/>
    </location>
</feature>
<sequence>MQKINKEFLLMFTWVALLAIFFSQVEIQIEGSAGWGANLPTWRIEKHWLLDLFWGGRAMTGYHAWVFPFIAMFFHFPFFFGQTWTLKLQARVIACIIEFWILEDFLWFVMNPAYGLPRFVPEIVNWHHHWMWGTPIDYWIGAAVAAFLFRYSFNQPK</sequence>
<dbReference type="EMBL" id="JACOFV010000002">
    <property type="protein sequence ID" value="MBC3860971.1"/>
    <property type="molecule type" value="Genomic_DNA"/>
</dbReference>
<evidence type="ECO:0000313" key="2">
    <source>
        <dbReference type="EMBL" id="MBC3860971.1"/>
    </source>
</evidence>
<dbReference type="Proteomes" id="UP000634011">
    <property type="component" value="Unassembled WGS sequence"/>
</dbReference>
<reference evidence="2" key="1">
    <citation type="submission" date="2020-08" db="EMBL/GenBank/DDBJ databases">
        <title>Novel species isolated from subtropical streams in China.</title>
        <authorList>
            <person name="Lu H."/>
        </authorList>
    </citation>
    <scope>NUCLEOTIDE SEQUENCE</scope>
    <source>
        <strain evidence="2">KACC 12607</strain>
    </source>
</reference>
<accession>A0A923HBN6</accession>
<comment type="caution">
    <text evidence="2">The sequence shown here is derived from an EMBL/GenBank/DDBJ whole genome shotgun (WGS) entry which is preliminary data.</text>
</comment>
<proteinExistence type="predicted"/>
<evidence type="ECO:0000313" key="3">
    <source>
        <dbReference type="Proteomes" id="UP000634011"/>
    </source>
</evidence>
<protein>
    <submittedName>
        <fullName evidence="2">Uncharacterized protein</fullName>
    </submittedName>
</protein>
<dbReference type="RefSeq" id="WP_186910920.1">
    <property type="nucleotide sequence ID" value="NZ_JACOFV010000002.1"/>
</dbReference>
<keyword evidence="1" id="KW-1133">Transmembrane helix</keyword>
<gene>
    <name evidence="2" type="ORF">H8K32_02570</name>
</gene>
<dbReference type="AlphaFoldDB" id="A0A923HBN6"/>
<keyword evidence="3" id="KW-1185">Reference proteome</keyword>
<keyword evidence="1" id="KW-0812">Transmembrane</keyword>
<organism evidence="2 3">
    <name type="scientific">Undibacterium jejuense</name>
    <dbReference type="NCBI Taxonomy" id="1344949"/>
    <lineage>
        <taxon>Bacteria</taxon>
        <taxon>Pseudomonadati</taxon>
        <taxon>Pseudomonadota</taxon>
        <taxon>Betaproteobacteria</taxon>
        <taxon>Burkholderiales</taxon>
        <taxon>Oxalobacteraceae</taxon>
        <taxon>Undibacterium</taxon>
    </lineage>
</organism>
<name>A0A923HBN6_9BURK</name>
<feature type="transmembrane region" description="Helical" evidence="1">
    <location>
        <begin position="60"/>
        <end position="80"/>
    </location>
</feature>
<evidence type="ECO:0000256" key="1">
    <source>
        <dbReference type="SAM" id="Phobius"/>
    </source>
</evidence>
<feature type="transmembrane region" description="Helical" evidence="1">
    <location>
        <begin position="130"/>
        <end position="149"/>
    </location>
</feature>